<evidence type="ECO:0000256" key="1">
    <source>
        <dbReference type="SAM" id="MobiDB-lite"/>
    </source>
</evidence>
<evidence type="ECO:0008006" key="4">
    <source>
        <dbReference type="Google" id="ProtNLM"/>
    </source>
</evidence>
<evidence type="ECO:0000313" key="2">
    <source>
        <dbReference type="EMBL" id="GAA4394131.1"/>
    </source>
</evidence>
<feature type="compositionally biased region" description="Low complexity" evidence="1">
    <location>
        <begin position="254"/>
        <end position="269"/>
    </location>
</feature>
<proteinExistence type="predicted"/>
<dbReference type="InterPro" id="IPR021530">
    <property type="entry name" value="AllH-like"/>
</dbReference>
<accession>A0ABP8JPM1</accession>
<dbReference type="EMBL" id="BAABFX010000023">
    <property type="protein sequence ID" value="GAA4394131.1"/>
    <property type="molecule type" value="Genomic_DNA"/>
</dbReference>
<keyword evidence="3" id="KW-1185">Reference proteome</keyword>
<dbReference type="Pfam" id="PF11392">
    <property type="entry name" value="AllH"/>
    <property type="match status" value="1"/>
</dbReference>
<dbReference type="Proteomes" id="UP001500390">
    <property type="component" value="Unassembled WGS sequence"/>
</dbReference>
<comment type="caution">
    <text evidence="2">The sequence shown here is derived from an EMBL/GenBank/DDBJ whole genome shotgun (WGS) entry which is preliminary data.</text>
</comment>
<reference evidence="3" key="1">
    <citation type="journal article" date="2019" name="Int. J. Syst. Evol. Microbiol.">
        <title>The Global Catalogue of Microorganisms (GCM) 10K type strain sequencing project: providing services to taxonomists for standard genome sequencing and annotation.</title>
        <authorList>
            <consortium name="The Broad Institute Genomics Platform"/>
            <consortium name="The Broad Institute Genome Sequencing Center for Infectious Disease"/>
            <person name="Wu L."/>
            <person name="Ma J."/>
        </authorList>
    </citation>
    <scope>NUCLEOTIDE SEQUENCE [LARGE SCALE GENOMIC DNA]</scope>
    <source>
        <strain evidence="3">JCM 17738</strain>
    </source>
</reference>
<gene>
    <name evidence="2" type="ORF">GCM10023153_14830</name>
</gene>
<organism evidence="2 3">
    <name type="scientific">Ornithinibacter aureus</name>
    <dbReference type="NCBI Taxonomy" id="622664"/>
    <lineage>
        <taxon>Bacteria</taxon>
        <taxon>Bacillati</taxon>
        <taxon>Actinomycetota</taxon>
        <taxon>Actinomycetes</taxon>
        <taxon>Micrococcales</taxon>
        <taxon>Intrasporangiaceae</taxon>
        <taxon>Ornithinibacter</taxon>
    </lineage>
</organism>
<sequence>MPGAVSALSADLVRGPLVRATVLGSHAPGLYLDVAGAVVPVVTADAVPLATAVRLAVASAVAPWRGLAAGDAVLVGEGLIRLPGCDIAAVRTWRPARVRPVTHDQHSLHSSHVHSSHVHSSDRPTRAQAERCVAALIGRGPGLTPAGDDALAGILLVAHAHGVAGEVAEAVRALLTSTTAVSAALLHAAADGYAAATVVALVDAAVAGDPAAVARALPAVLAIGHTSGADLVIGVSAALRHLRPLRQLGHLGQTPTSTSHTTPTGWSAA</sequence>
<evidence type="ECO:0000313" key="3">
    <source>
        <dbReference type="Proteomes" id="UP001500390"/>
    </source>
</evidence>
<name>A0ABP8JPM1_9MICO</name>
<protein>
    <recommendedName>
        <fullName evidence="4">DUF2877 domain-containing protein</fullName>
    </recommendedName>
</protein>
<feature type="region of interest" description="Disordered" evidence="1">
    <location>
        <begin position="249"/>
        <end position="269"/>
    </location>
</feature>